<comment type="caution">
    <text evidence="1">The sequence shown here is derived from an EMBL/GenBank/DDBJ whole genome shotgun (WGS) entry which is preliminary data.</text>
</comment>
<accession>A0ABS8P2H1</accession>
<proteinExistence type="predicted"/>
<sequence>MSSRDITEILDYDDSDHVVVAASAVLRRLSGWAPRGPRGRRALFWLVHWGYGSAVGAAHAELRHRLGGEPAAGLVFFVGCQTMALSLFPLLGETPAPWRWGPRLLTVSVAQHAVYAATVAGVDAGLAHDDH</sequence>
<reference evidence="1 2" key="1">
    <citation type="submission" date="2021-11" db="EMBL/GenBank/DDBJ databases">
        <title>Draft genome sequence of Actinomycetospora sp. SF1 isolated from the rhizosphere soil.</title>
        <authorList>
            <person name="Duangmal K."/>
            <person name="Chantavorakit T."/>
        </authorList>
    </citation>
    <scope>NUCLEOTIDE SEQUENCE [LARGE SCALE GENOMIC DNA]</scope>
    <source>
        <strain evidence="1 2">TBRC 5722</strain>
    </source>
</reference>
<dbReference type="EMBL" id="JAJNDB010000001">
    <property type="protein sequence ID" value="MCD2192452.1"/>
    <property type="molecule type" value="Genomic_DNA"/>
</dbReference>
<keyword evidence="2" id="KW-1185">Reference proteome</keyword>
<dbReference type="RefSeq" id="WP_230730126.1">
    <property type="nucleotide sequence ID" value="NZ_JAJNDB010000001.1"/>
</dbReference>
<organism evidence="1 2">
    <name type="scientific">Actinomycetospora endophytica</name>
    <dbReference type="NCBI Taxonomy" id="2291215"/>
    <lineage>
        <taxon>Bacteria</taxon>
        <taxon>Bacillati</taxon>
        <taxon>Actinomycetota</taxon>
        <taxon>Actinomycetes</taxon>
        <taxon>Pseudonocardiales</taxon>
        <taxon>Pseudonocardiaceae</taxon>
        <taxon>Actinomycetospora</taxon>
    </lineage>
</organism>
<name>A0ABS8P2H1_9PSEU</name>
<evidence type="ECO:0000313" key="1">
    <source>
        <dbReference type="EMBL" id="MCD2192452.1"/>
    </source>
</evidence>
<protein>
    <submittedName>
        <fullName evidence="1">Uncharacterized protein</fullName>
    </submittedName>
</protein>
<evidence type="ECO:0000313" key="2">
    <source>
        <dbReference type="Proteomes" id="UP001199469"/>
    </source>
</evidence>
<dbReference type="Proteomes" id="UP001199469">
    <property type="component" value="Unassembled WGS sequence"/>
</dbReference>
<gene>
    <name evidence="1" type="ORF">LQ327_03455</name>
</gene>